<reference evidence="2" key="1">
    <citation type="submission" date="2022-06" db="EMBL/GenBank/DDBJ databases">
        <authorList>
            <consortium name="SYNGENTA / RWTH Aachen University"/>
        </authorList>
    </citation>
    <scope>NUCLEOTIDE SEQUENCE</scope>
</reference>
<feature type="compositionally biased region" description="Low complexity" evidence="1">
    <location>
        <begin position="287"/>
        <end position="301"/>
    </location>
</feature>
<feature type="region of interest" description="Disordered" evidence="1">
    <location>
        <begin position="70"/>
        <end position="164"/>
    </location>
</feature>
<dbReference type="Proteomes" id="UP001153365">
    <property type="component" value="Unassembled WGS sequence"/>
</dbReference>
<accession>A0AAV0BRI2</accession>
<feature type="compositionally biased region" description="Basic and acidic residues" evidence="1">
    <location>
        <begin position="70"/>
        <end position="80"/>
    </location>
</feature>
<protein>
    <submittedName>
        <fullName evidence="2">Expressed protein</fullName>
    </submittedName>
</protein>
<evidence type="ECO:0000313" key="3">
    <source>
        <dbReference type="Proteomes" id="UP001153365"/>
    </source>
</evidence>
<evidence type="ECO:0000256" key="1">
    <source>
        <dbReference type="SAM" id="MobiDB-lite"/>
    </source>
</evidence>
<keyword evidence="3" id="KW-1185">Reference proteome</keyword>
<dbReference type="EMBL" id="CALTRL010006004">
    <property type="protein sequence ID" value="CAH7688669.1"/>
    <property type="molecule type" value="Genomic_DNA"/>
</dbReference>
<evidence type="ECO:0000313" key="2">
    <source>
        <dbReference type="EMBL" id="CAH7688669.1"/>
    </source>
</evidence>
<sequence>MSTRRTSSRVKRPITSYYDRDQSEGEEKELEQRQEIEDESETDGEEGFSLDDLTRPQVLKLNRAFDRFSNKIFNESERSNRPTKHKERRASFENDENCGGGFINDDVDDRGESENGEGGGGFVIEEDSVSKRQNESGGGFIVDEPMRTNSTEYPEKGKENNDRNSYIRLDRVSNALDMLGLPSDNLEIIQIFEEAASTAEEEEESDDKQDVDDERFLNDRFKEKSKRRRGKKIKGVNRKRFLKVCGTLMSSLGSEDDEEGEDNDWTFSKGKRKDRDSSSKAKRSRRISNGSDSDYNYSKDSSIDSLGDVNRRISTTKDLKTKPNSSSIKNRKKRLSGTTDHLEEDDDEDDEVLYQTKAIEIFDLFFQSDFKYNRALSLNQKGDNDNKSIRNWDRKVGFDEIKSVSNQLGENYTDEEIKEMIAYAKSFNKSTNNNHNNDGERINIFEFFKIFKKI</sequence>
<dbReference type="AlphaFoldDB" id="A0AAV0BRI2"/>
<organism evidence="2 3">
    <name type="scientific">Phakopsora pachyrhizi</name>
    <name type="common">Asian soybean rust disease fungus</name>
    <dbReference type="NCBI Taxonomy" id="170000"/>
    <lineage>
        <taxon>Eukaryota</taxon>
        <taxon>Fungi</taxon>
        <taxon>Dikarya</taxon>
        <taxon>Basidiomycota</taxon>
        <taxon>Pucciniomycotina</taxon>
        <taxon>Pucciniomycetes</taxon>
        <taxon>Pucciniales</taxon>
        <taxon>Phakopsoraceae</taxon>
        <taxon>Phakopsora</taxon>
    </lineage>
</organism>
<name>A0AAV0BRI2_PHAPC</name>
<feature type="compositionally biased region" description="Basic residues" evidence="1">
    <location>
        <begin position="223"/>
        <end position="232"/>
    </location>
</feature>
<feature type="region of interest" description="Disordered" evidence="1">
    <location>
        <begin position="314"/>
        <end position="349"/>
    </location>
</feature>
<feature type="compositionally biased region" description="Acidic residues" evidence="1">
    <location>
        <begin position="199"/>
        <end position="213"/>
    </location>
</feature>
<feature type="compositionally biased region" description="Basic and acidic residues" evidence="1">
    <location>
        <begin position="18"/>
        <end position="35"/>
    </location>
</feature>
<feature type="compositionally biased region" description="Acidic residues" evidence="1">
    <location>
        <begin position="105"/>
        <end position="115"/>
    </location>
</feature>
<proteinExistence type="predicted"/>
<dbReference type="Gene3D" id="1.10.238.10">
    <property type="entry name" value="EF-hand"/>
    <property type="match status" value="1"/>
</dbReference>
<feature type="compositionally biased region" description="Acidic residues" evidence="1">
    <location>
        <begin position="254"/>
        <end position="264"/>
    </location>
</feature>
<feature type="compositionally biased region" description="Basic and acidic residues" evidence="1">
    <location>
        <begin position="153"/>
        <end position="162"/>
    </location>
</feature>
<gene>
    <name evidence="2" type="ORF">PPACK8108_LOCUS23666</name>
</gene>
<comment type="caution">
    <text evidence="2">The sequence shown here is derived from an EMBL/GenBank/DDBJ whole genome shotgun (WGS) entry which is preliminary data.</text>
</comment>
<feature type="region of interest" description="Disordered" evidence="1">
    <location>
        <begin position="251"/>
        <end position="301"/>
    </location>
</feature>
<feature type="region of interest" description="Disordered" evidence="1">
    <location>
        <begin position="196"/>
        <end position="232"/>
    </location>
</feature>
<feature type="compositionally biased region" description="Acidic residues" evidence="1">
    <location>
        <begin position="36"/>
        <end position="49"/>
    </location>
</feature>
<feature type="region of interest" description="Disordered" evidence="1">
    <location>
        <begin position="1"/>
        <end position="56"/>
    </location>
</feature>
<feature type="compositionally biased region" description="Basic residues" evidence="1">
    <location>
        <begin position="1"/>
        <end position="12"/>
    </location>
</feature>